<reference evidence="4" key="1">
    <citation type="submission" date="2017-04" db="EMBL/GenBank/DDBJ databases">
        <authorList>
            <person name="Porter S."/>
            <person name="Friesen M.L."/>
            <person name="Faber-Hammond J."/>
        </authorList>
    </citation>
    <scope>NUCLEOTIDE SEQUENCE</scope>
    <source>
        <strain evidence="4">Str16</strain>
    </source>
</reference>
<name>A0A508WVR2_9HYPH</name>
<keyword evidence="1 5" id="KW-0808">Transferase</keyword>
<dbReference type="PROSITE" id="PS51186">
    <property type="entry name" value="GNAT"/>
    <property type="match status" value="1"/>
</dbReference>
<dbReference type="PANTHER" id="PTHR43877">
    <property type="entry name" value="AMINOALKYLPHOSPHONATE N-ACETYLTRANSFERASE-RELATED-RELATED"/>
    <property type="match status" value="1"/>
</dbReference>
<evidence type="ECO:0000259" key="3">
    <source>
        <dbReference type="PROSITE" id="PS51186"/>
    </source>
</evidence>
<accession>A0A508WVR2</accession>
<dbReference type="EMBL" id="NBUC01000112">
    <property type="protein sequence ID" value="PLT99243.1"/>
    <property type="molecule type" value="Genomic_DNA"/>
</dbReference>
<proteinExistence type="predicted"/>
<evidence type="ECO:0000313" key="4">
    <source>
        <dbReference type="EMBL" id="PLT99243.1"/>
    </source>
</evidence>
<sequence length="161" mass="18268">MRNSDAGQVHCRVAVPADMAACAAILNRWIDATPWMPRVHPEDDVERHYRESVFESGPVIVADCRGEIAGFLALSGGGHVTALYLDERYRGLGIGAALIREAKRRAETGLELWTFENNRDAQRFYEREGFVPVRRTDGDNEEGLPDILYRWRADPLREREA</sequence>
<evidence type="ECO:0000313" key="5">
    <source>
        <dbReference type="EMBL" id="VTZ61496.1"/>
    </source>
</evidence>
<reference evidence="4 6" key="2">
    <citation type="journal article" date="2018" name="FEMS Microbiol. Ecol.">
        <title>Co-invading symbiotic mutualists of Medicago polymorpha retain high ancestral diversity and contain diverse accessory genomes.</title>
        <authorList>
            <person name="Porter S.S."/>
            <person name="Faber-Hammond J.J."/>
            <person name="Friesen M.L."/>
        </authorList>
    </citation>
    <scope>NUCLEOTIDE SEQUENCE [LARGE SCALE GENOMIC DNA]</scope>
    <source>
        <strain evidence="4 6">Str16</strain>
    </source>
</reference>
<keyword evidence="2" id="KW-0012">Acyltransferase</keyword>
<dbReference type="GO" id="GO:0016747">
    <property type="term" value="F:acyltransferase activity, transferring groups other than amino-acyl groups"/>
    <property type="evidence" value="ECO:0007669"/>
    <property type="project" value="InterPro"/>
</dbReference>
<keyword evidence="6" id="KW-1185">Reference proteome</keyword>
<dbReference type="RefSeq" id="WP_012066593.1">
    <property type="nucleotide sequence ID" value="NZ_ATYC01000022.1"/>
</dbReference>
<evidence type="ECO:0000313" key="6">
    <source>
        <dbReference type="Proteomes" id="UP001190825"/>
    </source>
</evidence>
<dbReference type="InterPro" id="IPR050832">
    <property type="entry name" value="Bact_Acetyltransf"/>
</dbReference>
<dbReference type="InterPro" id="IPR000182">
    <property type="entry name" value="GNAT_dom"/>
</dbReference>
<organism evidence="5">
    <name type="scientific">Sinorhizobium medicae</name>
    <dbReference type="NCBI Taxonomy" id="110321"/>
    <lineage>
        <taxon>Bacteria</taxon>
        <taxon>Pseudomonadati</taxon>
        <taxon>Pseudomonadota</taxon>
        <taxon>Alphaproteobacteria</taxon>
        <taxon>Hyphomicrobiales</taxon>
        <taxon>Rhizobiaceae</taxon>
        <taxon>Sinorhizobium/Ensifer group</taxon>
        <taxon>Sinorhizobium</taxon>
    </lineage>
</organism>
<protein>
    <submittedName>
        <fullName evidence="4 5">N-acetyltransferase</fullName>
    </submittedName>
</protein>
<dbReference type="OMA" id="WIDQLYV"/>
<dbReference type="Gene3D" id="3.40.630.30">
    <property type="match status" value="1"/>
</dbReference>
<dbReference type="Proteomes" id="UP000507954">
    <property type="component" value="Unassembled WGS sequence"/>
</dbReference>
<dbReference type="Pfam" id="PF13508">
    <property type="entry name" value="Acetyltransf_7"/>
    <property type="match status" value="1"/>
</dbReference>
<gene>
    <name evidence="4" type="ORF">BMJ33_23460</name>
    <name evidence="5" type="ORF">EMEDMD4_280023</name>
</gene>
<dbReference type="EMBL" id="CABFNB010000093">
    <property type="protein sequence ID" value="VTZ61496.1"/>
    <property type="molecule type" value="Genomic_DNA"/>
</dbReference>
<dbReference type="AlphaFoldDB" id="A0A508WVR2"/>
<reference evidence="5" key="3">
    <citation type="submission" date="2019-06" db="EMBL/GenBank/DDBJ databases">
        <authorList>
            <person name="Le Quere A."/>
            <person name="Colella S."/>
        </authorList>
    </citation>
    <scope>NUCLEOTIDE SEQUENCE</scope>
    <source>
        <strain evidence="5">EmedicaeMD41</strain>
    </source>
</reference>
<dbReference type="GeneID" id="61611390"/>
<evidence type="ECO:0000256" key="2">
    <source>
        <dbReference type="ARBA" id="ARBA00023315"/>
    </source>
</evidence>
<dbReference type="CDD" id="cd04301">
    <property type="entry name" value="NAT_SF"/>
    <property type="match status" value="1"/>
</dbReference>
<evidence type="ECO:0000256" key="1">
    <source>
        <dbReference type="ARBA" id="ARBA00022679"/>
    </source>
</evidence>
<feature type="domain" description="N-acetyltransferase" evidence="3">
    <location>
        <begin position="9"/>
        <end position="154"/>
    </location>
</feature>
<dbReference type="Proteomes" id="UP001190825">
    <property type="component" value="Unassembled WGS sequence"/>
</dbReference>
<dbReference type="SUPFAM" id="SSF55729">
    <property type="entry name" value="Acyl-CoA N-acyltransferases (Nat)"/>
    <property type="match status" value="1"/>
</dbReference>
<dbReference type="InterPro" id="IPR016181">
    <property type="entry name" value="Acyl_CoA_acyltransferase"/>
</dbReference>